<reference evidence="3" key="1">
    <citation type="submission" date="2022-11" db="EMBL/GenBank/DDBJ databases">
        <title>Minimal conservation of predation-associated metabolite biosynthetic gene clusters underscores biosynthetic potential of Myxococcota including descriptions for ten novel species: Archangium lansinium sp. nov., Myxococcus landrumus sp. nov., Nannocystis bai.</title>
        <authorList>
            <person name="Ahearne A."/>
            <person name="Stevens C."/>
            <person name="Dowd S."/>
        </authorList>
    </citation>
    <scope>NUCLEOTIDE SEQUENCE</scope>
    <source>
        <strain evidence="3">Fl3</strain>
    </source>
</reference>
<dbReference type="InterPro" id="IPR051781">
    <property type="entry name" value="Metallo-dep_Hydrolase"/>
</dbReference>
<feature type="compositionally biased region" description="Basic and acidic residues" evidence="1">
    <location>
        <begin position="1"/>
        <end position="10"/>
    </location>
</feature>
<dbReference type="Gene3D" id="1.20.58.520">
    <property type="entry name" value="Amidohydrolase"/>
    <property type="match status" value="1"/>
</dbReference>
<feature type="region of interest" description="Disordered" evidence="1">
    <location>
        <begin position="1"/>
        <end position="26"/>
    </location>
</feature>
<organism evidence="3 4">
    <name type="scientific">Nannocystis punicea</name>
    <dbReference type="NCBI Taxonomy" id="2995304"/>
    <lineage>
        <taxon>Bacteria</taxon>
        <taxon>Pseudomonadati</taxon>
        <taxon>Myxococcota</taxon>
        <taxon>Polyangia</taxon>
        <taxon>Nannocystales</taxon>
        <taxon>Nannocystaceae</taxon>
        <taxon>Nannocystis</taxon>
    </lineage>
</organism>
<feature type="compositionally biased region" description="Low complexity" evidence="1">
    <location>
        <begin position="74"/>
        <end position="100"/>
    </location>
</feature>
<evidence type="ECO:0000256" key="1">
    <source>
        <dbReference type="SAM" id="MobiDB-lite"/>
    </source>
</evidence>
<dbReference type="Proteomes" id="UP001164459">
    <property type="component" value="Chromosome"/>
</dbReference>
<evidence type="ECO:0000259" key="2">
    <source>
        <dbReference type="Pfam" id="PF01979"/>
    </source>
</evidence>
<dbReference type="SUPFAM" id="SSF51338">
    <property type="entry name" value="Composite domain of metallo-dependent hydrolases"/>
    <property type="match status" value="1"/>
</dbReference>
<accession>A0ABY7GWS6</accession>
<dbReference type="InterPro" id="IPR006680">
    <property type="entry name" value="Amidohydro-rel"/>
</dbReference>
<dbReference type="RefSeq" id="WP_269033762.1">
    <property type="nucleotide sequence ID" value="NZ_CP114040.1"/>
</dbReference>
<feature type="region of interest" description="Disordered" evidence="1">
    <location>
        <begin position="74"/>
        <end position="102"/>
    </location>
</feature>
<name>A0ABY7GWS6_9BACT</name>
<dbReference type="Gene3D" id="3.30.110.90">
    <property type="entry name" value="Amidohydrolase"/>
    <property type="match status" value="1"/>
</dbReference>
<dbReference type="InterPro" id="IPR032466">
    <property type="entry name" value="Metal_Hydrolase"/>
</dbReference>
<protein>
    <submittedName>
        <fullName evidence="3">Amidohydrolase family protein</fullName>
    </submittedName>
</protein>
<gene>
    <name evidence="3" type="ORF">O0S08_34865</name>
</gene>
<dbReference type="SUPFAM" id="SSF51556">
    <property type="entry name" value="Metallo-dependent hydrolases"/>
    <property type="match status" value="1"/>
</dbReference>
<dbReference type="InterPro" id="IPR011059">
    <property type="entry name" value="Metal-dep_hydrolase_composite"/>
</dbReference>
<evidence type="ECO:0000313" key="3">
    <source>
        <dbReference type="EMBL" id="WAS91398.1"/>
    </source>
</evidence>
<sequence length="754" mass="79493">MNRRADERAQRNAGNTGALGDSGGPTTWDAGLVARVDLRAVQPGAASDIRTEMSRLSLFALLLACVACRPSPGPSVATPAAPGVAAEAAPEGRAGPAGAPDGKREVVETTVFHLHKFLQRIGVERDTYTRDGAGQLEAKASFGFQDRGSQVTLAAAFRLGPDGAPRDYQAWGKTSRMSTIDERVLVAADGSFIHSRVGEAPVRGEPDGAYVVASGYAPILAQDLLLRAWVARGRPATMTLLPAATLTIESRGKQEHEVEGKRVTLEHVSVRGLVWGREDAWLDDAGRLVAVVTRDAEFDHFEAAREGFVALLPELVSRAGADGVAWLSEVGQAAARGPAGVVALVGADLVDGTGRPTVRDAVVVYDGDKIVAAGPRASTPIPPGASTLDVSGSTILPGLWDMHAHVQQVEQGAAYLAAGVTTVRDLGNILEFVTGIRDTLDAGKGLGPRILVSGIVDGDGPRALGTVRIKRREDIAPVLDRLKRAGCLEVKLYSSVAPALVRPIAEAAHRRGMRVVGHVPEGMSVLEAIAAGYDGVSHVQFLFDPLFAPGEVGQLSREARGRRIADADVKAPPLAQVVRAFAAKKVMLDDTLALYELMNHTADENARREPGLAKLPLELRGLFDGSSPAQAALDGAIFSNYLAIVGELHRAGVPIVAGTDISVPGHSLHRELELYVQAGFSPMAAIQAATSVPARMMGMQAQVGTIEPGKRADLVIVAGDPIADIRNVRKVTTVVARGRMYDPAALWRIAEFTP</sequence>
<dbReference type="Gene3D" id="3.40.50.10910">
    <property type="entry name" value="Amidohydrolase"/>
    <property type="match status" value="1"/>
</dbReference>
<evidence type="ECO:0000313" key="4">
    <source>
        <dbReference type="Proteomes" id="UP001164459"/>
    </source>
</evidence>
<dbReference type="Gene3D" id="2.30.40.10">
    <property type="entry name" value="Urease, subunit C, domain 1"/>
    <property type="match status" value="1"/>
</dbReference>
<dbReference type="Pfam" id="PF01979">
    <property type="entry name" value="Amidohydro_1"/>
    <property type="match status" value="1"/>
</dbReference>
<dbReference type="PANTHER" id="PTHR43135:SF3">
    <property type="entry name" value="ALPHA-D-RIBOSE 1-METHYLPHOSPHONATE 5-TRIPHOSPHATE DIPHOSPHATASE"/>
    <property type="match status" value="1"/>
</dbReference>
<proteinExistence type="predicted"/>
<dbReference type="PANTHER" id="PTHR43135">
    <property type="entry name" value="ALPHA-D-RIBOSE 1-METHYLPHOSPHONATE 5-TRIPHOSPHATE DIPHOSPHATASE"/>
    <property type="match status" value="1"/>
</dbReference>
<dbReference type="EMBL" id="CP114040">
    <property type="protein sequence ID" value="WAS91398.1"/>
    <property type="molecule type" value="Genomic_DNA"/>
</dbReference>
<keyword evidence="4" id="KW-1185">Reference proteome</keyword>
<feature type="domain" description="Amidohydrolase-related" evidence="2">
    <location>
        <begin position="394"/>
        <end position="739"/>
    </location>
</feature>